<name>A0A067SC06_GALM3</name>
<evidence type="ECO:0000256" key="3">
    <source>
        <dbReference type="ARBA" id="ARBA00022723"/>
    </source>
</evidence>
<dbReference type="STRING" id="685588.A0A067SC06"/>
<evidence type="ECO:0008006" key="9">
    <source>
        <dbReference type="Google" id="ProtNLM"/>
    </source>
</evidence>
<dbReference type="SUPFAM" id="SSF48264">
    <property type="entry name" value="Cytochrome P450"/>
    <property type="match status" value="1"/>
</dbReference>
<keyword evidence="8" id="KW-1185">Reference proteome</keyword>
<dbReference type="PANTHER" id="PTHR46206">
    <property type="entry name" value="CYTOCHROME P450"/>
    <property type="match status" value="1"/>
</dbReference>
<keyword evidence="4" id="KW-0560">Oxidoreductase</keyword>
<evidence type="ECO:0000256" key="2">
    <source>
        <dbReference type="ARBA" id="ARBA00010617"/>
    </source>
</evidence>
<keyword evidence="3 6" id="KW-0479">Metal-binding</keyword>
<dbReference type="OrthoDB" id="1844152at2759"/>
<reference evidence="8" key="1">
    <citation type="journal article" date="2014" name="Proc. Natl. Acad. Sci. U.S.A.">
        <title>Extensive sampling of basidiomycete genomes demonstrates inadequacy of the white-rot/brown-rot paradigm for wood decay fungi.</title>
        <authorList>
            <person name="Riley R."/>
            <person name="Salamov A.A."/>
            <person name="Brown D.W."/>
            <person name="Nagy L.G."/>
            <person name="Floudas D."/>
            <person name="Held B.W."/>
            <person name="Levasseur A."/>
            <person name="Lombard V."/>
            <person name="Morin E."/>
            <person name="Otillar R."/>
            <person name="Lindquist E.A."/>
            <person name="Sun H."/>
            <person name="LaButti K.M."/>
            <person name="Schmutz J."/>
            <person name="Jabbour D."/>
            <person name="Luo H."/>
            <person name="Baker S.E."/>
            <person name="Pisabarro A.G."/>
            <person name="Walton J.D."/>
            <person name="Blanchette R.A."/>
            <person name="Henrissat B."/>
            <person name="Martin F."/>
            <person name="Cullen D."/>
            <person name="Hibbett D.S."/>
            <person name="Grigoriev I.V."/>
        </authorList>
    </citation>
    <scope>NUCLEOTIDE SEQUENCE [LARGE SCALE GENOMIC DNA]</scope>
    <source>
        <strain evidence="8">CBS 339.88</strain>
    </source>
</reference>
<dbReference type="GO" id="GO:0016705">
    <property type="term" value="F:oxidoreductase activity, acting on paired donors, with incorporation or reduction of molecular oxygen"/>
    <property type="evidence" value="ECO:0007669"/>
    <property type="project" value="InterPro"/>
</dbReference>
<dbReference type="InterPro" id="IPR002401">
    <property type="entry name" value="Cyt_P450_E_grp-I"/>
</dbReference>
<dbReference type="GO" id="GO:0020037">
    <property type="term" value="F:heme binding"/>
    <property type="evidence" value="ECO:0007669"/>
    <property type="project" value="InterPro"/>
</dbReference>
<dbReference type="GO" id="GO:0005506">
    <property type="term" value="F:iron ion binding"/>
    <property type="evidence" value="ECO:0007669"/>
    <property type="project" value="InterPro"/>
</dbReference>
<organism evidence="7 8">
    <name type="scientific">Galerina marginata (strain CBS 339.88)</name>
    <dbReference type="NCBI Taxonomy" id="685588"/>
    <lineage>
        <taxon>Eukaryota</taxon>
        <taxon>Fungi</taxon>
        <taxon>Dikarya</taxon>
        <taxon>Basidiomycota</taxon>
        <taxon>Agaricomycotina</taxon>
        <taxon>Agaricomycetes</taxon>
        <taxon>Agaricomycetidae</taxon>
        <taxon>Agaricales</taxon>
        <taxon>Agaricineae</taxon>
        <taxon>Strophariaceae</taxon>
        <taxon>Galerina</taxon>
    </lineage>
</organism>
<gene>
    <name evidence="7" type="ORF">GALMADRAFT_231377</name>
</gene>
<dbReference type="HOGENOM" id="CLU_022195_0_2_1"/>
<dbReference type="AlphaFoldDB" id="A0A067SC06"/>
<protein>
    <recommendedName>
        <fullName evidence="9">Cytochrome P450</fullName>
    </recommendedName>
</protein>
<evidence type="ECO:0000256" key="4">
    <source>
        <dbReference type="ARBA" id="ARBA00023002"/>
    </source>
</evidence>
<accession>A0A067SC06</accession>
<proteinExistence type="inferred from homology"/>
<dbReference type="GO" id="GO:0004497">
    <property type="term" value="F:monooxygenase activity"/>
    <property type="evidence" value="ECO:0007669"/>
    <property type="project" value="InterPro"/>
</dbReference>
<dbReference type="PRINTS" id="PR00463">
    <property type="entry name" value="EP450I"/>
</dbReference>
<dbReference type="Pfam" id="PF00067">
    <property type="entry name" value="p450"/>
    <property type="match status" value="1"/>
</dbReference>
<comment type="cofactor">
    <cofactor evidence="1 6">
        <name>heme</name>
        <dbReference type="ChEBI" id="CHEBI:30413"/>
    </cofactor>
</comment>
<evidence type="ECO:0000256" key="5">
    <source>
        <dbReference type="ARBA" id="ARBA00023004"/>
    </source>
</evidence>
<dbReference type="Proteomes" id="UP000027222">
    <property type="component" value="Unassembled WGS sequence"/>
</dbReference>
<dbReference type="EMBL" id="KL142408">
    <property type="protein sequence ID" value="KDR68411.1"/>
    <property type="molecule type" value="Genomic_DNA"/>
</dbReference>
<dbReference type="CDD" id="cd11041">
    <property type="entry name" value="CYP503A1-like"/>
    <property type="match status" value="1"/>
</dbReference>
<evidence type="ECO:0000256" key="6">
    <source>
        <dbReference type="PIRSR" id="PIRSR602401-1"/>
    </source>
</evidence>
<keyword evidence="6" id="KW-0349">Heme</keyword>
<evidence type="ECO:0000313" key="7">
    <source>
        <dbReference type="EMBL" id="KDR68411.1"/>
    </source>
</evidence>
<dbReference type="InterPro" id="IPR001128">
    <property type="entry name" value="Cyt_P450"/>
</dbReference>
<feature type="binding site" description="axial binding residue" evidence="6">
    <location>
        <position position="445"/>
    </location>
    <ligand>
        <name>heme</name>
        <dbReference type="ChEBI" id="CHEBI:30413"/>
    </ligand>
    <ligandPart>
        <name>Fe</name>
        <dbReference type="ChEBI" id="CHEBI:18248"/>
    </ligandPart>
</feature>
<evidence type="ECO:0000256" key="1">
    <source>
        <dbReference type="ARBA" id="ARBA00001971"/>
    </source>
</evidence>
<dbReference type="InterPro" id="IPR036396">
    <property type="entry name" value="Cyt_P450_sf"/>
</dbReference>
<dbReference type="Gene3D" id="1.10.630.10">
    <property type="entry name" value="Cytochrome P450"/>
    <property type="match status" value="1"/>
</dbReference>
<comment type="similarity">
    <text evidence="2">Belongs to the cytochrome P450 family.</text>
</comment>
<keyword evidence="5 6" id="KW-0408">Iron</keyword>
<sequence length="501" mass="56720">MHSLPWTVFPTVLVLLITYIFSKWFSAATHQLKHIPTVGSPGILLSYLDAFKFIRWGHCTIQEGYDKYYGTAFKVSTLSRWMVIVSGPQMIDDIRRATNDQLSFTEAVSEVVQTDYTIGPQIRLDPYHIGVVRTPLTRSLGACFLDIKDEIIAAFGDLIPVREDEWETVSVLSTAMKIMSRTSNRLFVGLPLCRNPDYVELNEQFTMDVIQGGLTIGMFPAIFRPALNHLLTRVPSSIKRAIAHAGPLFEAQMNQERKLGKDDPNRPNNLITWLLEEAEDPSRRNLPDLVIRLLTVNFAAIHTTSMALTHILYDLAAYPEYAEPMRQEVENIIKAEGLTKVSVIKMRKVDSFIKESQRLAVGALNMNRKALKDFTFSNGVTVPAGTHIAVATFSTHMDERIYDNPYEFRGFRFAEMRQEIGESTKHQMVSLSPDYVTFGTGRYACPGRFFAVTALKTMLAHILLNYDVKLPNGVPRPENMWLQATCSPNRTAKLMFKKRAT</sequence>
<evidence type="ECO:0000313" key="8">
    <source>
        <dbReference type="Proteomes" id="UP000027222"/>
    </source>
</evidence>